<keyword evidence="3" id="KW-0731">Sigma factor</keyword>
<gene>
    <name evidence="7" type="ORF">DDZ15_01390</name>
</gene>
<dbReference type="OrthoDB" id="799938at2"/>
<keyword evidence="4" id="KW-0804">Transcription</keyword>
<dbReference type="InterPro" id="IPR013324">
    <property type="entry name" value="RNA_pol_sigma_r3/r4-like"/>
</dbReference>
<evidence type="ECO:0000313" key="7">
    <source>
        <dbReference type="EMBL" id="PWN07704.1"/>
    </source>
</evidence>
<accession>A0A316TYA3</accession>
<dbReference type="Gene3D" id="1.10.10.10">
    <property type="entry name" value="Winged helix-like DNA-binding domain superfamily/Winged helix DNA-binding domain"/>
    <property type="match status" value="1"/>
</dbReference>
<evidence type="ECO:0000259" key="5">
    <source>
        <dbReference type="Pfam" id="PF04542"/>
    </source>
</evidence>
<evidence type="ECO:0000256" key="2">
    <source>
        <dbReference type="ARBA" id="ARBA00023015"/>
    </source>
</evidence>
<dbReference type="Pfam" id="PF08281">
    <property type="entry name" value="Sigma70_r4_2"/>
    <property type="match status" value="1"/>
</dbReference>
<comment type="similarity">
    <text evidence="1">Belongs to the sigma-70 factor family. ECF subfamily.</text>
</comment>
<name>A0A316TYA3_9BACT</name>
<reference evidence="7 8" key="1">
    <citation type="submission" date="2018-05" db="EMBL/GenBank/DDBJ databases">
        <title>Rhodohalobacter halophilus gen. nov., sp. nov., a moderately halophilic member of the family Balneolaceae.</title>
        <authorList>
            <person name="Liu Z.-W."/>
        </authorList>
    </citation>
    <scope>NUCLEOTIDE SEQUENCE [LARGE SCALE GENOMIC DNA]</scope>
    <source>
        <strain evidence="7 8">8A47</strain>
    </source>
</reference>
<dbReference type="Pfam" id="PF04542">
    <property type="entry name" value="Sigma70_r2"/>
    <property type="match status" value="1"/>
</dbReference>
<feature type="domain" description="RNA polymerase sigma-70 region 2" evidence="5">
    <location>
        <begin position="37"/>
        <end position="103"/>
    </location>
</feature>
<dbReference type="InterPro" id="IPR013249">
    <property type="entry name" value="RNA_pol_sigma70_r4_t2"/>
</dbReference>
<dbReference type="Proteomes" id="UP000245533">
    <property type="component" value="Unassembled WGS sequence"/>
</dbReference>
<dbReference type="InterPro" id="IPR039425">
    <property type="entry name" value="RNA_pol_sigma-70-like"/>
</dbReference>
<sequence length="191" mass="22458">MITEILFFLALSVQPDDDTIRLFERIRTGDKKAFKEFYDKNQSALFSFLLSKGLDRGTAEDLIQQAFLIIWEKRKQIDPKKSLRSYLFTTAYNRMLNHFRDRKDTEPEYAYELPSEGVNPEEKAIQSEAIRQMHTVLSEMPERRRSVFEFCYLQGFTHKETAEAMEVSVKTVENHMALALKDLRKALKNFS</sequence>
<dbReference type="RefSeq" id="WP_109644105.1">
    <property type="nucleotide sequence ID" value="NZ_QGGB01000002.1"/>
</dbReference>
<dbReference type="SUPFAM" id="SSF88659">
    <property type="entry name" value="Sigma3 and sigma4 domains of RNA polymerase sigma factors"/>
    <property type="match status" value="1"/>
</dbReference>
<feature type="domain" description="RNA polymerase sigma factor 70 region 4 type 2" evidence="6">
    <location>
        <begin position="131"/>
        <end position="183"/>
    </location>
</feature>
<keyword evidence="8" id="KW-1185">Reference proteome</keyword>
<dbReference type="NCBIfam" id="TIGR02937">
    <property type="entry name" value="sigma70-ECF"/>
    <property type="match status" value="1"/>
</dbReference>
<dbReference type="InterPro" id="IPR014284">
    <property type="entry name" value="RNA_pol_sigma-70_dom"/>
</dbReference>
<protein>
    <submittedName>
        <fullName evidence="7">RNA polymerase sigma-70 factor</fullName>
    </submittedName>
</protein>
<dbReference type="InterPro" id="IPR036388">
    <property type="entry name" value="WH-like_DNA-bd_sf"/>
</dbReference>
<dbReference type="AlphaFoldDB" id="A0A316TYA3"/>
<evidence type="ECO:0000256" key="4">
    <source>
        <dbReference type="ARBA" id="ARBA00023163"/>
    </source>
</evidence>
<evidence type="ECO:0000313" key="8">
    <source>
        <dbReference type="Proteomes" id="UP000245533"/>
    </source>
</evidence>
<dbReference type="GO" id="GO:0016987">
    <property type="term" value="F:sigma factor activity"/>
    <property type="evidence" value="ECO:0007669"/>
    <property type="project" value="UniProtKB-KW"/>
</dbReference>
<dbReference type="CDD" id="cd06171">
    <property type="entry name" value="Sigma70_r4"/>
    <property type="match status" value="1"/>
</dbReference>
<evidence type="ECO:0000256" key="3">
    <source>
        <dbReference type="ARBA" id="ARBA00023082"/>
    </source>
</evidence>
<organism evidence="7 8">
    <name type="scientific">Rhodohalobacter mucosus</name>
    <dbReference type="NCBI Taxonomy" id="2079485"/>
    <lineage>
        <taxon>Bacteria</taxon>
        <taxon>Pseudomonadati</taxon>
        <taxon>Balneolota</taxon>
        <taxon>Balneolia</taxon>
        <taxon>Balneolales</taxon>
        <taxon>Balneolaceae</taxon>
        <taxon>Rhodohalobacter</taxon>
    </lineage>
</organism>
<proteinExistence type="inferred from homology"/>
<dbReference type="GO" id="GO:0006352">
    <property type="term" value="P:DNA-templated transcription initiation"/>
    <property type="evidence" value="ECO:0007669"/>
    <property type="project" value="InterPro"/>
</dbReference>
<dbReference type="InterPro" id="IPR007627">
    <property type="entry name" value="RNA_pol_sigma70_r2"/>
</dbReference>
<dbReference type="NCBIfam" id="TIGR02985">
    <property type="entry name" value="Sig70_bacteroi1"/>
    <property type="match status" value="1"/>
</dbReference>
<dbReference type="InterPro" id="IPR014327">
    <property type="entry name" value="RNA_pol_sigma70_bacteroid"/>
</dbReference>
<dbReference type="PANTHER" id="PTHR43133">
    <property type="entry name" value="RNA POLYMERASE ECF-TYPE SIGMA FACTO"/>
    <property type="match status" value="1"/>
</dbReference>
<keyword evidence="2" id="KW-0805">Transcription regulation</keyword>
<dbReference type="GO" id="GO:0003677">
    <property type="term" value="F:DNA binding"/>
    <property type="evidence" value="ECO:0007669"/>
    <property type="project" value="InterPro"/>
</dbReference>
<dbReference type="InterPro" id="IPR013325">
    <property type="entry name" value="RNA_pol_sigma_r2"/>
</dbReference>
<dbReference type="Gene3D" id="1.10.1740.10">
    <property type="match status" value="1"/>
</dbReference>
<evidence type="ECO:0000259" key="6">
    <source>
        <dbReference type="Pfam" id="PF08281"/>
    </source>
</evidence>
<comment type="caution">
    <text evidence="7">The sequence shown here is derived from an EMBL/GenBank/DDBJ whole genome shotgun (WGS) entry which is preliminary data.</text>
</comment>
<dbReference type="SUPFAM" id="SSF88946">
    <property type="entry name" value="Sigma2 domain of RNA polymerase sigma factors"/>
    <property type="match status" value="1"/>
</dbReference>
<evidence type="ECO:0000256" key="1">
    <source>
        <dbReference type="ARBA" id="ARBA00010641"/>
    </source>
</evidence>
<dbReference type="EMBL" id="QGGB01000002">
    <property type="protein sequence ID" value="PWN07704.1"/>
    <property type="molecule type" value="Genomic_DNA"/>
</dbReference>
<dbReference type="PANTHER" id="PTHR43133:SF46">
    <property type="entry name" value="RNA POLYMERASE SIGMA-70 FACTOR ECF SUBFAMILY"/>
    <property type="match status" value="1"/>
</dbReference>